<dbReference type="Pfam" id="PF13490">
    <property type="entry name" value="zf-HC2"/>
    <property type="match status" value="1"/>
</dbReference>
<dbReference type="PANTHER" id="PTHR37461">
    <property type="entry name" value="ANTI-SIGMA-K FACTOR RSKA"/>
    <property type="match status" value="1"/>
</dbReference>
<accession>A0A919T5R6</accession>
<evidence type="ECO:0000259" key="11">
    <source>
        <dbReference type="Pfam" id="PF10099"/>
    </source>
</evidence>
<evidence type="ECO:0000256" key="10">
    <source>
        <dbReference type="ARBA" id="ARBA00030803"/>
    </source>
</evidence>
<keyword evidence="7" id="KW-0472">Membrane</keyword>
<dbReference type="GO" id="GO:0005886">
    <property type="term" value="C:plasma membrane"/>
    <property type="evidence" value="ECO:0007669"/>
    <property type="project" value="UniProtKB-SubCell"/>
</dbReference>
<evidence type="ECO:0000256" key="2">
    <source>
        <dbReference type="ARBA" id="ARBA00004236"/>
    </source>
</evidence>
<evidence type="ECO:0000256" key="6">
    <source>
        <dbReference type="ARBA" id="ARBA00023015"/>
    </source>
</evidence>
<gene>
    <name evidence="13" type="ORF">Ato02nite_000670</name>
</gene>
<comment type="caution">
    <text evidence="13">The sequence shown here is derived from an EMBL/GenBank/DDBJ whole genome shotgun (WGS) entry which is preliminary data.</text>
</comment>
<keyword evidence="4" id="KW-0812">Transmembrane</keyword>
<proteinExistence type="predicted"/>
<keyword evidence="14" id="KW-1185">Reference proteome</keyword>
<evidence type="ECO:0000256" key="8">
    <source>
        <dbReference type="ARBA" id="ARBA00023163"/>
    </source>
</evidence>
<evidence type="ECO:0000256" key="1">
    <source>
        <dbReference type="ARBA" id="ARBA00004167"/>
    </source>
</evidence>
<feature type="domain" description="Putative zinc-finger" evidence="12">
    <location>
        <begin position="4"/>
        <end position="36"/>
    </location>
</feature>
<evidence type="ECO:0000256" key="3">
    <source>
        <dbReference type="ARBA" id="ARBA00022475"/>
    </source>
</evidence>
<keyword evidence="3" id="KW-1003">Cell membrane</keyword>
<dbReference type="RefSeq" id="WP_213004257.1">
    <property type="nucleotide sequence ID" value="NZ_BOQN01000001.1"/>
</dbReference>
<evidence type="ECO:0000256" key="4">
    <source>
        <dbReference type="ARBA" id="ARBA00022692"/>
    </source>
</evidence>
<organism evidence="13 14">
    <name type="scientific">Paractinoplanes toevensis</name>
    <dbReference type="NCBI Taxonomy" id="571911"/>
    <lineage>
        <taxon>Bacteria</taxon>
        <taxon>Bacillati</taxon>
        <taxon>Actinomycetota</taxon>
        <taxon>Actinomycetes</taxon>
        <taxon>Micromonosporales</taxon>
        <taxon>Micromonosporaceae</taxon>
        <taxon>Paractinoplanes</taxon>
    </lineage>
</organism>
<evidence type="ECO:0000256" key="9">
    <source>
        <dbReference type="ARBA" id="ARBA00029829"/>
    </source>
</evidence>
<dbReference type="Gene3D" id="1.10.10.1320">
    <property type="entry name" value="Anti-sigma factor, zinc-finger domain"/>
    <property type="match status" value="1"/>
</dbReference>
<keyword evidence="6" id="KW-0805">Transcription regulation</keyword>
<evidence type="ECO:0000256" key="5">
    <source>
        <dbReference type="ARBA" id="ARBA00022989"/>
    </source>
</evidence>
<keyword evidence="5" id="KW-1133">Transmembrane helix</keyword>
<dbReference type="InterPro" id="IPR027383">
    <property type="entry name" value="Znf_put"/>
</dbReference>
<keyword evidence="8" id="KW-0804">Transcription</keyword>
<evidence type="ECO:0000259" key="12">
    <source>
        <dbReference type="Pfam" id="PF13490"/>
    </source>
</evidence>
<sequence length="233" mass="24261">MTADVHSLIGAYVLDAVDDIERAAFDRHLRECPACRLEVDELREASARLAEDAWSVPPPALRGSVMDAIAATRQVSPEPAAPKRQPPARLRLLSAAAAVVVAAGGAVYAVQELRVRAEHTRVESLETLLSAPDLTVHDEPVTGGGTVTVAVSRSRDAAVITLNAATAPGDGRVYQLWTIRAAKPVPEGTLTAGETTTRQIVDGIGDATDVGVSIEPSGGSTTPTMPLAAAVHL</sequence>
<dbReference type="AlphaFoldDB" id="A0A919T5R6"/>
<protein>
    <recommendedName>
        <fullName evidence="10">Regulator of SigK</fullName>
    </recommendedName>
    <alternativeName>
        <fullName evidence="9">Sigma-K anti-sigma factor RskA</fullName>
    </alternativeName>
</protein>
<dbReference type="Pfam" id="PF10099">
    <property type="entry name" value="RskA_C"/>
    <property type="match status" value="1"/>
</dbReference>
<evidence type="ECO:0000256" key="7">
    <source>
        <dbReference type="ARBA" id="ARBA00023136"/>
    </source>
</evidence>
<name>A0A919T5R6_9ACTN</name>
<evidence type="ECO:0000313" key="14">
    <source>
        <dbReference type="Proteomes" id="UP000677082"/>
    </source>
</evidence>
<dbReference type="InterPro" id="IPR018764">
    <property type="entry name" value="RskA_C"/>
</dbReference>
<dbReference type="InterPro" id="IPR041916">
    <property type="entry name" value="Anti_sigma_zinc_sf"/>
</dbReference>
<dbReference type="PANTHER" id="PTHR37461:SF1">
    <property type="entry name" value="ANTI-SIGMA-K FACTOR RSKA"/>
    <property type="match status" value="1"/>
</dbReference>
<dbReference type="Proteomes" id="UP000677082">
    <property type="component" value="Unassembled WGS sequence"/>
</dbReference>
<dbReference type="InterPro" id="IPR051474">
    <property type="entry name" value="Anti-sigma-K/W_factor"/>
</dbReference>
<comment type="subcellular location">
    <subcellularLocation>
        <location evidence="2">Cell membrane</location>
    </subcellularLocation>
    <subcellularLocation>
        <location evidence="1">Membrane</location>
        <topology evidence="1">Single-pass membrane protein</topology>
    </subcellularLocation>
</comment>
<dbReference type="GO" id="GO:0006417">
    <property type="term" value="P:regulation of translation"/>
    <property type="evidence" value="ECO:0007669"/>
    <property type="project" value="TreeGrafter"/>
</dbReference>
<feature type="domain" description="Anti-sigma K factor RskA C-terminal" evidence="11">
    <location>
        <begin position="93"/>
        <end position="226"/>
    </location>
</feature>
<evidence type="ECO:0000313" key="13">
    <source>
        <dbReference type="EMBL" id="GIM88274.1"/>
    </source>
</evidence>
<dbReference type="GO" id="GO:0016989">
    <property type="term" value="F:sigma factor antagonist activity"/>
    <property type="evidence" value="ECO:0007669"/>
    <property type="project" value="TreeGrafter"/>
</dbReference>
<dbReference type="EMBL" id="BOQN01000001">
    <property type="protein sequence ID" value="GIM88274.1"/>
    <property type="molecule type" value="Genomic_DNA"/>
</dbReference>
<reference evidence="13 14" key="1">
    <citation type="submission" date="2021-03" db="EMBL/GenBank/DDBJ databases">
        <title>Whole genome shotgun sequence of Actinoplanes toevensis NBRC 105298.</title>
        <authorList>
            <person name="Komaki H."/>
            <person name="Tamura T."/>
        </authorList>
    </citation>
    <scope>NUCLEOTIDE SEQUENCE [LARGE SCALE GENOMIC DNA]</scope>
    <source>
        <strain evidence="13 14">NBRC 105298</strain>
    </source>
</reference>